<dbReference type="Proteomes" id="UP001586593">
    <property type="component" value="Unassembled WGS sequence"/>
</dbReference>
<protein>
    <submittedName>
        <fullName evidence="3">Uncharacterized protein</fullName>
    </submittedName>
</protein>
<evidence type="ECO:0000313" key="4">
    <source>
        <dbReference type="Proteomes" id="UP001586593"/>
    </source>
</evidence>
<reference evidence="3 4" key="1">
    <citation type="journal article" date="2024" name="Commun. Biol.">
        <title>Comparative genomic analysis of thermophilic fungi reveals convergent evolutionary adaptations and gene losses.</title>
        <authorList>
            <person name="Steindorff A.S."/>
            <person name="Aguilar-Pontes M.V."/>
            <person name="Robinson A.J."/>
            <person name="Andreopoulos B."/>
            <person name="LaButti K."/>
            <person name="Kuo A."/>
            <person name="Mondo S."/>
            <person name="Riley R."/>
            <person name="Otillar R."/>
            <person name="Haridas S."/>
            <person name="Lipzen A."/>
            <person name="Grimwood J."/>
            <person name="Schmutz J."/>
            <person name="Clum A."/>
            <person name="Reid I.D."/>
            <person name="Moisan M.C."/>
            <person name="Butler G."/>
            <person name="Nguyen T.T.M."/>
            <person name="Dewar K."/>
            <person name="Conant G."/>
            <person name="Drula E."/>
            <person name="Henrissat B."/>
            <person name="Hansel C."/>
            <person name="Singer S."/>
            <person name="Hutchinson M.I."/>
            <person name="de Vries R.P."/>
            <person name="Natvig D.O."/>
            <person name="Powell A.J."/>
            <person name="Tsang A."/>
            <person name="Grigoriev I.V."/>
        </authorList>
    </citation>
    <scope>NUCLEOTIDE SEQUENCE [LARGE SCALE GENOMIC DNA]</scope>
    <source>
        <strain evidence="3 4">ATCC 24622</strain>
    </source>
</reference>
<gene>
    <name evidence="3" type="ORF">VTK73DRAFT_2055</name>
</gene>
<organism evidence="3 4">
    <name type="scientific">Phialemonium thermophilum</name>
    <dbReference type="NCBI Taxonomy" id="223376"/>
    <lineage>
        <taxon>Eukaryota</taxon>
        <taxon>Fungi</taxon>
        <taxon>Dikarya</taxon>
        <taxon>Ascomycota</taxon>
        <taxon>Pezizomycotina</taxon>
        <taxon>Sordariomycetes</taxon>
        <taxon>Sordariomycetidae</taxon>
        <taxon>Cephalothecales</taxon>
        <taxon>Cephalothecaceae</taxon>
        <taxon>Phialemonium</taxon>
    </lineage>
</organism>
<comment type="caution">
    <text evidence="3">The sequence shown here is derived from an EMBL/GenBank/DDBJ whole genome shotgun (WGS) entry which is preliminary data.</text>
</comment>
<name>A0ABR3X6Z5_9PEZI</name>
<keyword evidence="2" id="KW-0812">Transmembrane</keyword>
<feature type="region of interest" description="Disordered" evidence="1">
    <location>
        <begin position="1"/>
        <end position="37"/>
    </location>
</feature>
<evidence type="ECO:0000313" key="3">
    <source>
        <dbReference type="EMBL" id="KAL1871447.1"/>
    </source>
</evidence>
<keyword evidence="2" id="KW-1133">Transmembrane helix</keyword>
<dbReference type="EMBL" id="JAZHXJ010000155">
    <property type="protein sequence ID" value="KAL1871447.1"/>
    <property type="molecule type" value="Genomic_DNA"/>
</dbReference>
<sequence length="189" mass="21672">MQPPAYTVCQDDSGETNCKHKTKQEAKGVARIPKEDKNERAYRVRNTVNLNKEQASQQRSPHNIARDVILFPHQVSARLEAIATPETKAPGPPAYPVAVDDDVCAEMAATHSLRVEERHLVSLYCVYRLFFLLFFFFFCVFVFAFRLVCLQALLFELERLGADSWQWMILAGTKNAQNHDKIVIRFALR</sequence>
<keyword evidence="2" id="KW-0472">Membrane</keyword>
<accession>A0ABR3X6Z5</accession>
<proteinExistence type="predicted"/>
<evidence type="ECO:0000256" key="1">
    <source>
        <dbReference type="SAM" id="MobiDB-lite"/>
    </source>
</evidence>
<feature type="transmembrane region" description="Helical" evidence="2">
    <location>
        <begin position="126"/>
        <end position="149"/>
    </location>
</feature>
<evidence type="ECO:0000256" key="2">
    <source>
        <dbReference type="SAM" id="Phobius"/>
    </source>
</evidence>
<keyword evidence="4" id="KW-1185">Reference proteome</keyword>
<feature type="compositionally biased region" description="Basic and acidic residues" evidence="1">
    <location>
        <begin position="23"/>
        <end position="37"/>
    </location>
</feature>